<gene>
    <name evidence="2" type="ORF">MPDQ_007175</name>
</gene>
<feature type="compositionally biased region" description="Basic residues" evidence="1">
    <location>
        <begin position="1"/>
        <end position="11"/>
    </location>
</feature>
<keyword evidence="3" id="KW-1185">Reference proteome</keyword>
<evidence type="ECO:0000256" key="1">
    <source>
        <dbReference type="SAM" id="MobiDB-lite"/>
    </source>
</evidence>
<name>A0A507QUP8_MONPU</name>
<feature type="compositionally biased region" description="Basic and acidic residues" evidence="1">
    <location>
        <begin position="87"/>
        <end position="96"/>
    </location>
</feature>
<dbReference type="EMBL" id="VIFY01000071">
    <property type="protein sequence ID" value="TQB72012.1"/>
    <property type="molecule type" value="Genomic_DNA"/>
</dbReference>
<dbReference type="Proteomes" id="UP000319663">
    <property type="component" value="Unassembled WGS sequence"/>
</dbReference>
<proteinExistence type="predicted"/>
<evidence type="ECO:0000313" key="3">
    <source>
        <dbReference type="Proteomes" id="UP000319663"/>
    </source>
</evidence>
<dbReference type="AlphaFoldDB" id="A0A507QUP8"/>
<reference evidence="2 3" key="1">
    <citation type="submission" date="2019-06" db="EMBL/GenBank/DDBJ databases">
        <title>Wine fermentation using esterase from Monascus purpureus.</title>
        <authorList>
            <person name="Geng C."/>
            <person name="Zhang Y."/>
        </authorList>
    </citation>
    <scope>NUCLEOTIDE SEQUENCE [LARGE SCALE GENOMIC DNA]</scope>
    <source>
        <strain evidence="2">HQ1</strain>
    </source>
</reference>
<organism evidence="2 3">
    <name type="scientific">Monascus purpureus</name>
    <name type="common">Red mold</name>
    <name type="synonym">Monascus anka</name>
    <dbReference type="NCBI Taxonomy" id="5098"/>
    <lineage>
        <taxon>Eukaryota</taxon>
        <taxon>Fungi</taxon>
        <taxon>Dikarya</taxon>
        <taxon>Ascomycota</taxon>
        <taxon>Pezizomycotina</taxon>
        <taxon>Eurotiomycetes</taxon>
        <taxon>Eurotiomycetidae</taxon>
        <taxon>Eurotiales</taxon>
        <taxon>Aspergillaceae</taxon>
        <taxon>Monascus</taxon>
    </lineage>
</organism>
<feature type="region of interest" description="Disordered" evidence="1">
    <location>
        <begin position="1"/>
        <end position="32"/>
    </location>
</feature>
<feature type="compositionally biased region" description="Low complexity" evidence="1">
    <location>
        <begin position="133"/>
        <end position="148"/>
    </location>
</feature>
<accession>A0A507QUP8</accession>
<comment type="caution">
    <text evidence="2">The sequence shown here is derived from an EMBL/GenBank/DDBJ whole genome shotgun (WGS) entry which is preliminary data.</text>
</comment>
<feature type="compositionally biased region" description="Low complexity" evidence="1">
    <location>
        <begin position="15"/>
        <end position="31"/>
    </location>
</feature>
<protein>
    <submittedName>
        <fullName evidence="2">Uncharacterized protein</fullName>
    </submittedName>
</protein>
<evidence type="ECO:0000313" key="2">
    <source>
        <dbReference type="EMBL" id="TQB72012.1"/>
    </source>
</evidence>
<dbReference type="OrthoDB" id="5408144at2759"/>
<feature type="region of interest" description="Disordered" evidence="1">
    <location>
        <begin position="81"/>
        <end position="162"/>
    </location>
</feature>
<sequence>MPLRDKFKRVFGRPSNKSSSNSNGGNTNSNGIKIEYYRRGEVPPSKFRGPFDREHQKRLAAWTFEGAMAARCRTPDIPLSPCTTHPEVMRSPRENTNEPPAVEVDEGAVDPLDQAVPPDSMPVLMDISGDGSGPSDSRPGTGTGSRSSTAVDPDSLSSSLSTLVNNNNSLRVDSITQIKESIRHTSPIVHAASPKFIPPKESPLPFPPKDLSRALDAVRICV</sequence>